<organism evidence="1 2">
    <name type="scientific">Aegilops tauschii subsp. strangulata</name>
    <name type="common">Goatgrass</name>
    <dbReference type="NCBI Taxonomy" id="200361"/>
    <lineage>
        <taxon>Eukaryota</taxon>
        <taxon>Viridiplantae</taxon>
        <taxon>Streptophyta</taxon>
        <taxon>Embryophyta</taxon>
        <taxon>Tracheophyta</taxon>
        <taxon>Spermatophyta</taxon>
        <taxon>Magnoliopsida</taxon>
        <taxon>Liliopsida</taxon>
        <taxon>Poales</taxon>
        <taxon>Poaceae</taxon>
        <taxon>BOP clade</taxon>
        <taxon>Pooideae</taxon>
        <taxon>Triticodae</taxon>
        <taxon>Triticeae</taxon>
        <taxon>Triticinae</taxon>
        <taxon>Aegilops</taxon>
    </lineage>
</organism>
<dbReference type="Proteomes" id="UP000015105">
    <property type="component" value="Chromosome 3D"/>
</dbReference>
<name>A0A453GTV3_AEGTS</name>
<reference evidence="1" key="5">
    <citation type="journal article" date="2021" name="G3 (Bethesda)">
        <title>Aegilops tauschii genome assembly Aet v5.0 features greater sequence contiguity and improved annotation.</title>
        <authorList>
            <person name="Wang L."/>
            <person name="Zhu T."/>
            <person name="Rodriguez J.C."/>
            <person name="Deal K.R."/>
            <person name="Dubcovsky J."/>
            <person name="McGuire P.E."/>
            <person name="Lux T."/>
            <person name="Spannagl M."/>
            <person name="Mayer K.F.X."/>
            <person name="Baldrich P."/>
            <person name="Meyers B.C."/>
            <person name="Huo N."/>
            <person name="Gu Y.Q."/>
            <person name="Zhou H."/>
            <person name="Devos K.M."/>
            <person name="Bennetzen J.L."/>
            <person name="Unver T."/>
            <person name="Budak H."/>
            <person name="Gulick P.J."/>
            <person name="Galiba G."/>
            <person name="Kalapos B."/>
            <person name="Nelson D.R."/>
            <person name="Li P."/>
            <person name="You F.M."/>
            <person name="Luo M.C."/>
            <person name="Dvorak J."/>
        </authorList>
    </citation>
    <scope>NUCLEOTIDE SEQUENCE [LARGE SCALE GENOMIC DNA]</scope>
    <source>
        <strain evidence="1">cv. AL8/78</strain>
    </source>
</reference>
<dbReference type="AlphaFoldDB" id="A0A453GTV3"/>
<evidence type="ECO:0000313" key="1">
    <source>
        <dbReference type="EnsemblPlants" id="AET3Gv21204500.4"/>
    </source>
</evidence>
<reference evidence="1" key="3">
    <citation type="journal article" date="2017" name="Nature">
        <title>Genome sequence of the progenitor of the wheat D genome Aegilops tauschii.</title>
        <authorList>
            <person name="Luo M.C."/>
            <person name="Gu Y.Q."/>
            <person name="Puiu D."/>
            <person name="Wang H."/>
            <person name="Twardziok S.O."/>
            <person name="Deal K.R."/>
            <person name="Huo N."/>
            <person name="Zhu T."/>
            <person name="Wang L."/>
            <person name="Wang Y."/>
            <person name="McGuire P.E."/>
            <person name="Liu S."/>
            <person name="Long H."/>
            <person name="Ramasamy R.K."/>
            <person name="Rodriguez J.C."/>
            <person name="Van S.L."/>
            <person name="Yuan L."/>
            <person name="Wang Z."/>
            <person name="Xia Z."/>
            <person name="Xiao L."/>
            <person name="Anderson O.D."/>
            <person name="Ouyang S."/>
            <person name="Liang Y."/>
            <person name="Zimin A.V."/>
            <person name="Pertea G."/>
            <person name="Qi P."/>
            <person name="Bennetzen J.L."/>
            <person name="Dai X."/>
            <person name="Dawson M.W."/>
            <person name="Muller H.G."/>
            <person name="Kugler K."/>
            <person name="Rivarola-Duarte L."/>
            <person name="Spannagl M."/>
            <person name="Mayer K.F.X."/>
            <person name="Lu F.H."/>
            <person name="Bevan M.W."/>
            <person name="Leroy P."/>
            <person name="Li P."/>
            <person name="You F.M."/>
            <person name="Sun Q."/>
            <person name="Liu Z."/>
            <person name="Lyons E."/>
            <person name="Wicker T."/>
            <person name="Salzberg S.L."/>
            <person name="Devos K.M."/>
            <person name="Dvorak J."/>
        </authorList>
    </citation>
    <scope>NUCLEOTIDE SEQUENCE [LARGE SCALE GENOMIC DNA]</scope>
    <source>
        <strain evidence="1">cv. AL8/78</strain>
    </source>
</reference>
<dbReference type="PANTHER" id="PTHR34480:SF10">
    <property type="match status" value="1"/>
</dbReference>
<keyword evidence="2" id="KW-1185">Reference proteome</keyword>
<dbReference type="PANTHER" id="PTHR34480">
    <property type="entry name" value="OS01G0967800 PROTEIN-RELATED"/>
    <property type="match status" value="1"/>
</dbReference>
<protein>
    <submittedName>
        <fullName evidence="1">Uncharacterized protein</fullName>
    </submittedName>
</protein>
<dbReference type="EnsemblPlants" id="AET3Gv21204500.4">
    <property type="protein sequence ID" value="AET3Gv21204500.4"/>
    <property type="gene ID" value="AET3Gv21204500"/>
</dbReference>
<reference evidence="1" key="4">
    <citation type="submission" date="2019-03" db="UniProtKB">
        <authorList>
            <consortium name="EnsemblPlants"/>
        </authorList>
    </citation>
    <scope>IDENTIFICATION</scope>
</reference>
<evidence type="ECO:0000313" key="2">
    <source>
        <dbReference type="Proteomes" id="UP000015105"/>
    </source>
</evidence>
<reference evidence="2" key="2">
    <citation type="journal article" date="2017" name="Nat. Plants">
        <title>The Aegilops tauschii genome reveals multiple impacts of transposons.</title>
        <authorList>
            <person name="Zhao G."/>
            <person name="Zou C."/>
            <person name="Li K."/>
            <person name="Wang K."/>
            <person name="Li T."/>
            <person name="Gao L."/>
            <person name="Zhang X."/>
            <person name="Wang H."/>
            <person name="Yang Z."/>
            <person name="Liu X."/>
            <person name="Jiang W."/>
            <person name="Mao L."/>
            <person name="Kong X."/>
            <person name="Jiao Y."/>
            <person name="Jia J."/>
        </authorList>
    </citation>
    <scope>NUCLEOTIDE SEQUENCE [LARGE SCALE GENOMIC DNA]</scope>
    <source>
        <strain evidence="2">cv. AL8/78</strain>
    </source>
</reference>
<sequence length="171" mass="20152">MCLKIFSRWEPMRCKGLYQSVKIASGFTNIDLDLACHGFEEYVWRTRLYRLFVEGLDRAFLEIWKRVNEDQTSFRDALQEVYNDNPVPSRRHTLKAELERPGGFLQLERQFRRCTEGISKEVNLPDERVQELIAQEINYKRALPKTYAQYARQKLQVAEVLGIIPRAEIPA</sequence>
<reference evidence="2" key="1">
    <citation type="journal article" date="2014" name="Science">
        <title>Ancient hybridizations among the ancestral genomes of bread wheat.</title>
        <authorList>
            <consortium name="International Wheat Genome Sequencing Consortium,"/>
            <person name="Marcussen T."/>
            <person name="Sandve S.R."/>
            <person name="Heier L."/>
            <person name="Spannagl M."/>
            <person name="Pfeifer M."/>
            <person name="Jakobsen K.S."/>
            <person name="Wulff B.B."/>
            <person name="Steuernagel B."/>
            <person name="Mayer K.F."/>
            <person name="Olsen O.A."/>
        </authorList>
    </citation>
    <scope>NUCLEOTIDE SEQUENCE [LARGE SCALE GENOMIC DNA]</scope>
    <source>
        <strain evidence="2">cv. AL8/78</strain>
    </source>
</reference>
<accession>A0A453GTV3</accession>
<dbReference type="Gramene" id="AET3Gv21204500.4">
    <property type="protein sequence ID" value="AET3Gv21204500.4"/>
    <property type="gene ID" value="AET3Gv21204500"/>
</dbReference>
<proteinExistence type="predicted"/>